<dbReference type="STRING" id="865938.Weevi_1894"/>
<keyword evidence="2" id="KW-1185">Reference proteome</keyword>
<dbReference type="AlphaFoldDB" id="F0P0Z7"/>
<dbReference type="Proteomes" id="UP000008641">
    <property type="component" value="Chromosome"/>
</dbReference>
<dbReference type="HOGENOM" id="CLU_1517322_0_0_10"/>
<name>F0P0Z7_WEEVC</name>
<reference evidence="2" key="2">
    <citation type="journal article" date="2011" name="Stand. Genomic Sci.">
        <title>Complete genome sequence of Weeksella virosa type strain (9751T).</title>
        <authorList>
            <person name="Lang E."/>
            <person name="Teshima H."/>
            <person name="Lucas S."/>
            <person name="Lapidus A."/>
            <person name="Hammon N."/>
            <person name="Deshpande S."/>
            <person name="Nolan M."/>
            <person name="Cheng J."/>
            <person name="Pitluck S."/>
            <person name="Liolios K."/>
            <person name="Pagani I."/>
            <person name="Mikhailova N."/>
            <person name="Ivanova N."/>
            <person name="Mavromatis K."/>
            <person name="Pati A."/>
            <person name="Tapia R."/>
            <person name="Han C."/>
            <person name="Goodwin L."/>
            <person name="Chen A."/>
            <person name="Palaniappan K."/>
            <person name="Land M."/>
            <person name="Hauser L."/>
            <person name="Chang Y."/>
            <person name="Jeffries C."/>
            <person name="Brambilla E."/>
            <person name="Kopitz M."/>
            <person name="Rohde M."/>
            <person name="Goker M."/>
            <person name="Tindall B."/>
            <person name="Detter J."/>
            <person name="Woyke T."/>
            <person name="Bristow J."/>
            <person name="Eisen J."/>
            <person name="Markowitz V."/>
            <person name="Hugenholtz P."/>
            <person name="Klenk H."/>
            <person name="Kyrpides N."/>
        </authorList>
    </citation>
    <scope>NUCLEOTIDE SEQUENCE [LARGE SCALE GENOMIC DNA]</scope>
    <source>
        <strain evidence="2">ATCC 43766 / DSM 16922 / JCM 21250 / NBRC 16016 / NCTC 11634 / CL345/78</strain>
    </source>
</reference>
<gene>
    <name evidence="1" type="ordered locus">Weevi_1894</name>
</gene>
<protein>
    <submittedName>
        <fullName evidence="1">Uncharacterized protein</fullName>
    </submittedName>
</protein>
<dbReference type="EMBL" id="CP002455">
    <property type="protein sequence ID" value="ADX68581.1"/>
    <property type="molecule type" value="Genomic_DNA"/>
</dbReference>
<dbReference type="KEGG" id="wvi:Weevi_1894"/>
<evidence type="ECO:0000313" key="2">
    <source>
        <dbReference type="Proteomes" id="UP000008641"/>
    </source>
</evidence>
<proteinExistence type="predicted"/>
<reference evidence="1 2" key="1">
    <citation type="journal article" date="2011" name="Stand. Genomic Sci.">
        <title>Complete genome sequence of Weeksella virosa type strain (9751).</title>
        <authorList>
            <person name="Lang E."/>
            <person name="Teshima H."/>
            <person name="Lucas S."/>
            <person name="Lapidus A."/>
            <person name="Hammon N."/>
            <person name="Deshpande S."/>
            <person name="Nolan M."/>
            <person name="Cheng J.F."/>
            <person name="Pitluck S."/>
            <person name="Liolios K."/>
            <person name="Pagani I."/>
            <person name="Mikhailova N."/>
            <person name="Ivanova N."/>
            <person name="Mavromatis K."/>
            <person name="Pati A."/>
            <person name="Tapia R."/>
            <person name="Han C."/>
            <person name="Goodwin L."/>
            <person name="Chen A."/>
            <person name="Palaniappan K."/>
            <person name="Land M."/>
            <person name="Hauser L."/>
            <person name="Chang Y.J."/>
            <person name="Jeffries C.D."/>
            <person name="Brambilla E.M."/>
            <person name="Kopitz M."/>
            <person name="Rohde M."/>
            <person name="Goker M."/>
            <person name="Tindall B.J."/>
            <person name="Detter J.C."/>
            <person name="Woyke T."/>
            <person name="Bristow J."/>
            <person name="Eisen J.A."/>
            <person name="Markowitz V."/>
            <person name="Hugenholtz P."/>
            <person name="Klenk H.P."/>
            <person name="Kyrpides N.C."/>
        </authorList>
    </citation>
    <scope>NUCLEOTIDE SEQUENCE [LARGE SCALE GENOMIC DNA]</scope>
    <source>
        <strain evidence="2">ATCC 43766 / DSM 16922 / JCM 21250 / NBRC 16016 / NCTC 11634 / CL345/78</strain>
    </source>
</reference>
<accession>F0P0Z7</accession>
<organism evidence="1 2">
    <name type="scientific">Weeksella virosa (strain ATCC 43766 / DSM 16922 / JCM 21250 / CCUG 30538 / CDC 9751 / IAM 14551 / NBRC 16016 / NCTC 11634 / CL345/78)</name>
    <dbReference type="NCBI Taxonomy" id="865938"/>
    <lineage>
        <taxon>Bacteria</taxon>
        <taxon>Pseudomonadati</taxon>
        <taxon>Bacteroidota</taxon>
        <taxon>Flavobacteriia</taxon>
        <taxon>Flavobacteriales</taxon>
        <taxon>Weeksellaceae</taxon>
        <taxon>Weeksella</taxon>
    </lineage>
</organism>
<sequence>MVRNNVTGELKIVGNTGQDHTIAPMNIITFKLSNVDGDWVESYFTGIDLDKYTVAVIGSRFYDPNGSQGVTLYSNNLIEYKDKNNANAKAFTGYNPFQVYASRMKRNETTNKLEWVLHADFAGGSPRRIATDLNTKINGTWEITCLIINNSLVNVLNDHVVNFNGGNRVFGTAPAGL</sequence>
<dbReference type="OrthoDB" id="1260074at2"/>
<evidence type="ECO:0000313" key="1">
    <source>
        <dbReference type="EMBL" id="ADX68581.1"/>
    </source>
</evidence>